<dbReference type="eggNOG" id="ENOG5033SAR">
    <property type="taxonomic scope" value="Bacteria"/>
</dbReference>
<dbReference type="EMBL" id="LT629701">
    <property type="protein sequence ID" value="SDM31415.1"/>
    <property type="molecule type" value="Genomic_DNA"/>
</dbReference>
<dbReference type="OrthoDB" id="4070667at2"/>
<sequence>MTLHYTVRTSPTPLPAGQDDAAVQVTVRNTGAEPVTCEAITLTVPVGPGPDALTTAPEAIRAGTDARWAVAHRGDGVFEATPTDAAELGPGAELTITLDGIDVGAAPGTTSVEVGHTLRIGTRTHTAIARTTRLPKTAVRAVLEDFRPDRAAVGNGETVTLTWKCTEGPDFTLFYGSEQVVVNDYIDHGNGEWVSPPLHTATAFMLLATTADTSYGLTTAVTVDVPDLDVGHLDVNGTVRLFGQVQEIGGGTEPLTATYLADTDGVISGYIKTTEADKPAYLTVGVTPPGLRRQRFAVQSWDARGGGDNQEASLLVPVPKGSAVNVAQTGDSGFTASLTWFPFGSGPLREV</sequence>
<protein>
    <submittedName>
        <fullName evidence="1">Uncharacterized protein</fullName>
    </submittedName>
</protein>
<name>A0A1G9S9E9_ALLAB</name>
<dbReference type="Proteomes" id="UP000183376">
    <property type="component" value="Chromosome I"/>
</dbReference>
<reference evidence="1 2" key="1">
    <citation type="submission" date="2016-10" db="EMBL/GenBank/DDBJ databases">
        <authorList>
            <person name="de Groot N.N."/>
        </authorList>
    </citation>
    <scope>NUCLEOTIDE SEQUENCE [LARGE SCALE GENOMIC DNA]</scope>
    <source>
        <strain evidence="1 2">DSM 44149</strain>
    </source>
</reference>
<keyword evidence="2" id="KW-1185">Reference proteome</keyword>
<evidence type="ECO:0000313" key="1">
    <source>
        <dbReference type="EMBL" id="SDM31415.1"/>
    </source>
</evidence>
<proteinExistence type="predicted"/>
<gene>
    <name evidence="1" type="ORF">SAMN04489726_0945</name>
</gene>
<dbReference type="STRING" id="211114.SAMN04489726_0945"/>
<organism evidence="1 2">
    <name type="scientific">Allokutzneria albata</name>
    <name type="common">Kibdelosporangium albatum</name>
    <dbReference type="NCBI Taxonomy" id="211114"/>
    <lineage>
        <taxon>Bacteria</taxon>
        <taxon>Bacillati</taxon>
        <taxon>Actinomycetota</taxon>
        <taxon>Actinomycetes</taxon>
        <taxon>Pseudonocardiales</taxon>
        <taxon>Pseudonocardiaceae</taxon>
        <taxon>Allokutzneria</taxon>
    </lineage>
</organism>
<dbReference type="RefSeq" id="WP_030430701.1">
    <property type="nucleotide sequence ID" value="NZ_JOEF01000015.1"/>
</dbReference>
<dbReference type="AlphaFoldDB" id="A0A1G9S9E9"/>
<accession>A0A1G9S9E9</accession>
<evidence type="ECO:0000313" key="2">
    <source>
        <dbReference type="Proteomes" id="UP000183376"/>
    </source>
</evidence>